<comment type="subcellular location">
    <subcellularLocation>
        <location evidence="1 12">Mitochondrion inner membrane</location>
        <topology evidence="1 12">Multi-pass membrane protein</topology>
    </subcellularLocation>
</comment>
<name>A0ABQ8K7W2_9APHY</name>
<feature type="transmembrane region" description="Helical" evidence="12">
    <location>
        <begin position="159"/>
        <end position="182"/>
    </location>
</feature>
<proteinExistence type="inferred from homology"/>
<comment type="subunit">
    <text evidence="12">Component of the PAM complex.</text>
</comment>
<keyword evidence="6 12" id="KW-0653">Protein transport</keyword>
<evidence type="ECO:0000313" key="15">
    <source>
        <dbReference type="Proteomes" id="UP000814176"/>
    </source>
</evidence>
<protein>
    <recommendedName>
        <fullName evidence="12">Presequence translocated-associated motor subunit PAM17</fullName>
    </recommendedName>
</protein>
<evidence type="ECO:0000256" key="2">
    <source>
        <dbReference type="ARBA" id="ARBA00006837"/>
    </source>
</evidence>
<dbReference type="Proteomes" id="UP000814176">
    <property type="component" value="Unassembled WGS sequence"/>
</dbReference>
<comment type="caution">
    <text evidence="14">The sequence shown here is derived from an EMBL/GenBank/DDBJ whole genome shotgun (WGS) entry which is preliminary data.</text>
</comment>
<evidence type="ECO:0000313" key="14">
    <source>
        <dbReference type="EMBL" id="KAH9832891.1"/>
    </source>
</evidence>
<evidence type="ECO:0000256" key="8">
    <source>
        <dbReference type="ARBA" id="ARBA00022989"/>
    </source>
</evidence>
<evidence type="ECO:0000256" key="9">
    <source>
        <dbReference type="ARBA" id="ARBA00023010"/>
    </source>
</evidence>
<sequence>MSNPTLLRSLRPLIQCSRSMHIASLDVARSRATLSFVRTKSSKATKLQASKKSAAAPKAPSTTAQASTTSTNAVKTEVAAESTPGAQAYRSGTGKVTEIQQETLPWADYLAIRKEKRRWETAMSVPFIIGGFTGGIMYFGNQDVDPTKLIFNMDPMIVYGFSTLACAAMGYLVGPIVGSSIWRMSHRRTLKLIEARDREFHQHIVKNRVDPTAQSATNPVPDFYGEKIGSLHEYRQWLRDQSRYKKKAYFSEDV</sequence>
<keyword evidence="7" id="KW-0809">Transit peptide</keyword>
<feature type="region of interest" description="Disordered" evidence="13">
    <location>
        <begin position="47"/>
        <end position="94"/>
    </location>
</feature>
<feature type="transmembrane region" description="Helical" evidence="12">
    <location>
        <begin position="121"/>
        <end position="139"/>
    </location>
</feature>
<evidence type="ECO:0000256" key="4">
    <source>
        <dbReference type="ARBA" id="ARBA00022692"/>
    </source>
</evidence>
<feature type="compositionally biased region" description="Low complexity" evidence="13">
    <location>
        <begin position="47"/>
        <end position="71"/>
    </location>
</feature>
<organism evidence="14 15">
    <name type="scientific">Rhodofomes roseus</name>
    <dbReference type="NCBI Taxonomy" id="34475"/>
    <lineage>
        <taxon>Eukaryota</taxon>
        <taxon>Fungi</taxon>
        <taxon>Dikarya</taxon>
        <taxon>Basidiomycota</taxon>
        <taxon>Agaricomycotina</taxon>
        <taxon>Agaricomycetes</taxon>
        <taxon>Polyporales</taxon>
        <taxon>Rhodofomes</taxon>
    </lineage>
</organism>
<evidence type="ECO:0000256" key="13">
    <source>
        <dbReference type="SAM" id="MobiDB-lite"/>
    </source>
</evidence>
<evidence type="ECO:0000256" key="12">
    <source>
        <dbReference type="RuleBase" id="RU367146"/>
    </source>
</evidence>
<dbReference type="Pfam" id="PF08566">
    <property type="entry name" value="Pam17"/>
    <property type="match status" value="1"/>
</dbReference>
<dbReference type="PANTHER" id="PTHR28021">
    <property type="entry name" value="PRESEQUENCE TRANSLOCATED-ASSOCIATED MOTOR SUBUNIT PAM17, MITOCHONDRIAL"/>
    <property type="match status" value="1"/>
</dbReference>
<dbReference type="PANTHER" id="PTHR28021:SF1">
    <property type="entry name" value="PRESEQUENCE TRANSLOCATED-ASSOCIATED MOTOR SUBUNIT PAM17, MITOCHONDRIAL"/>
    <property type="match status" value="1"/>
</dbReference>
<evidence type="ECO:0000256" key="1">
    <source>
        <dbReference type="ARBA" id="ARBA00004448"/>
    </source>
</evidence>
<dbReference type="RefSeq" id="XP_047775657.1">
    <property type="nucleotide sequence ID" value="XM_047924603.1"/>
</dbReference>
<dbReference type="InterPro" id="IPR013875">
    <property type="entry name" value="Pam17"/>
</dbReference>
<evidence type="ECO:0000256" key="3">
    <source>
        <dbReference type="ARBA" id="ARBA00022448"/>
    </source>
</evidence>
<keyword evidence="8 12" id="KW-1133">Transmembrane helix</keyword>
<evidence type="ECO:0000256" key="11">
    <source>
        <dbReference type="ARBA" id="ARBA00023136"/>
    </source>
</evidence>
<accession>A0ABQ8K7W2</accession>
<evidence type="ECO:0000256" key="7">
    <source>
        <dbReference type="ARBA" id="ARBA00022946"/>
    </source>
</evidence>
<evidence type="ECO:0000256" key="5">
    <source>
        <dbReference type="ARBA" id="ARBA00022792"/>
    </source>
</evidence>
<evidence type="ECO:0000256" key="10">
    <source>
        <dbReference type="ARBA" id="ARBA00023128"/>
    </source>
</evidence>
<dbReference type="EMBL" id="JADCUA010000020">
    <property type="protein sequence ID" value="KAH9832891.1"/>
    <property type="molecule type" value="Genomic_DNA"/>
</dbReference>
<gene>
    <name evidence="14" type="ORF">C8Q71DRAFT_775444</name>
</gene>
<keyword evidence="3 12" id="KW-0813">Transport</keyword>
<keyword evidence="4 12" id="KW-0812">Transmembrane</keyword>
<dbReference type="GeneID" id="72005335"/>
<comment type="function">
    <text evidence="12">Component of the PAM complex, a complex required for the translocation of transit peptide-containing proteins from the inner membrane into the mitochondrial matrix in an ATP-dependent manner.</text>
</comment>
<evidence type="ECO:0000256" key="6">
    <source>
        <dbReference type="ARBA" id="ARBA00022927"/>
    </source>
</evidence>
<keyword evidence="5 12" id="KW-0999">Mitochondrion inner membrane</keyword>
<keyword evidence="15" id="KW-1185">Reference proteome</keyword>
<reference evidence="14 15" key="1">
    <citation type="journal article" date="2021" name="Environ. Microbiol.">
        <title>Gene family expansions and transcriptome signatures uncover fungal adaptations to wood decay.</title>
        <authorList>
            <person name="Hage H."/>
            <person name="Miyauchi S."/>
            <person name="Viragh M."/>
            <person name="Drula E."/>
            <person name="Min B."/>
            <person name="Chaduli D."/>
            <person name="Navarro D."/>
            <person name="Favel A."/>
            <person name="Norest M."/>
            <person name="Lesage-Meessen L."/>
            <person name="Balint B."/>
            <person name="Merenyi Z."/>
            <person name="de Eugenio L."/>
            <person name="Morin E."/>
            <person name="Martinez A.T."/>
            <person name="Baldrian P."/>
            <person name="Stursova M."/>
            <person name="Martinez M.J."/>
            <person name="Novotny C."/>
            <person name="Magnuson J.K."/>
            <person name="Spatafora J.W."/>
            <person name="Maurice S."/>
            <person name="Pangilinan J."/>
            <person name="Andreopoulos W."/>
            <person name="LaButti K."/>
            <person name="Hundley H."/>
            <person name="Na H."/>
            <person name="Kuo A."/>
            <person name="Barry K."/>
            <person name="Lipzen A."/>
            <person name="Henrissat B."/>
            <person name="Riley R."/>
            <person name="Ahrendt S."/>
            <person name="Nagy L.G."/>
            <person name="Grigoriev I.V."/>
            <person name="Martin F."/>
            <person name="Rosso M.N."/>
        </authorList>
    </citation>
    <scope>NUCLEOTIDE SEQUENCE [LARGE SCALE GENOMIC DNA]</scope>
    <source>
        <strain evidence="14 15">CIRM-BRFM 1785</strain>
    </source>
</reference>
<comment type="similarity">
    <text evidence="2 12">Belongs to the PAM17 family.</text>
</comment>
<keyword evidence="9 12" id="KW-0811">Translocation</keyword>
<keyword evidence="11 12" id="KW-0472">Membrane</keyword>
<keyword evidence="10 12" id="KW-0496">Mitochondrion</keyword>